<feature type="region of interest" description="Disordered" evidence="1">
    <location>
        <begin position="18"/>
        <end position="299"/>
    </location>
</feature>
<feature type="domain" description="Protein kinase" evidence="2">
    <location>
        <begin position="873"/>
        <end position="1074"/>
    </location>
</feature>
<evidence type="ECO:0000256" key="1">
    <source>
        <dbReference type="SAM" id="MobiDB-lite"/>
    </source>
</evidence>
<reference evidence="3 4" key="1">
    <citation type="submission" date="2017-06" db="EMBL/GenBank/DDBJ databases">
        <title>Ant-infecting Ophiocordyceps genomes reveal a high diversity of potential behavioral manipulation genes and a possible major role for enterotoxins.</title>
        <authorList>
            <person name="De Bekker C."/>
            <person name="Evans H.C."/>
            <person name="Brachmann A."/>
            <person name="Hughes D.P."/>
        </authorList>
    </citation>
    <scope>NUCLEOTIDE SEQUENCE [LARGE SCALE GENOMIC DNA]</scope>
    <source>
        <strain evidence="3 4">1348a</strain>
    </source>
</reference>
<dbReference type="Gene3D" id="1.10.510.10">
    <property type="entry name" value="Transferase(Phosphotransferase) domain 1"/>
    <property type="match status" value="1"/>
</dbReference>
<feature type="region of interest" description="Disordered" evidence="1">
    <location>
        <begin position="1033"/>
        <end position="1055"/>
    </location>
</feature>
<dbReference type="Proteomes" id="UP000224854">
    <property type="component" value="Unassembled WGS sequence"/>
</dbReference>
<dbReference type="Gene3D" id="3.30.200.20">
    <property type="entry name" value="Phosphorylase Kinase, domain 1"/>
    <property type="match status" value="1"/>
</dbReference>
<dbReference type="SUPFAM" id="SSF56112">
    <property type="entry name" value="Protein kinase-like (PK-like)"/>
    <property type="match status" value="1"/>
</dbReference>
<accession>A0A2C5Z3H1</accession>
<dbReference type="GO" id="GO:0005524">
    <property type="term" value="F:ATP binding"/>
    <property type="evidence" value="ECO:0007669"/>
    <property type="project" value="InterPro"/>
</dbReference>
<dbReference type="PROSITE" id="PS50011">
    <property type="entry name" value="PROTEIN_KINASE_DOM"/>
    <property type="match status" value="1"/>
</dbReference>
<dbReference type="EMBL" id="NJEU01000444">
    <property type="protein sequence ID" value="PHH74242.1"/>
    <property type="molecule type" value="Genomic_DNA"/>
</dbReference>
<evidence type="ECO:0000259" key="2">
    <source>
        <dbReference type="PROSITE" id="PS50011"/>
    </source>
</evidence>
<dbReference type="Pfam" id="PF00069">
    <property type="entry name" value="Pkinase"/>
    <property type="match status" value="1"/>
</dbReference>
<protein>
    <recommendedName>
        <fullName evidence="2">Protein kinase domain-containing protein</fullName>
    </recommendedName>
</protein>
<comment type="caution">
    <text evidence="3">The sequence shown here is derived from an EMBL/GenBank/DDBJ whole genome shotgun (WGS) entry which is preliminary data.</text>
</comment>
<evidence type="ECO:0000313" key="3">
    <source>
        <dbReference type="EMBL" id="PHH74242.1"/>
    </source>
</evidence>
<dbReference type="InterPro" id="IPR000719">
    <property type="entry name" value="Prot_kinase_dom"/>
</dbReference>
<dbReference type="AlphaFoldDB" id="A0A2C5Z3H1"/>
<gene>
    <name evidence="3" type="ORF">CDD82_5031</name>
</gene>
<sequence length="1074" mass="125772">MDTELLKAVQEQLRQVQKQLADSEARHDEERKSLREETKSLRKETETIQARHALEMEKRDRQSQERRARDAREMEERDRQSQERRARHAREMEELDRQSEERRARHALEMEKLKREYQEKTRERDRQSQERKAREAREMEERKAREAREIEERQARHALEMEERQARHALEMEKQKREYEEKTRERDRQSQERKARDAREMEERQARHALEMEKRDREYQEKTRERDRQSQERKARDAREMEERQARHALEMEKRDREYQEKTRERDRQSQERKARDAREMEERNREYEEKAQEQARVRQEQIDELVRQLEKQKLESKERDRQSQEEQARVRKEQIDELVRQLEKQKLESKERDRELREMKETHRLSTLPEYTLLCQDAYSKMRIEPNPSLLSKGTVTSPVHKLCPTSLRKWVDFLDIQKSILGQFVAMFPSEKHFFDSRGFTTRLGESILSKPIADEKGLEKFLSLAIERPVTAILAESKKLTALNQLFGLGDGLQFENHPHALSDASDEVAERAPAPRPITPPSQTADNSQIRPDQICIYLSKSGHRRMAFVCEYKAPHKLTEQDLRVGLHEMNVHKDVANRKTKLPPQEQPEARFKFNAERLAASALTQTYHYMIHSGLEYGLIATGRAIVFLKIDWQCPWTLFYHLSEPTPETMSHPGNVQSCSVISQYVAFCLLAMSKGRVHPQNVREDFMEVSKRWSEDFEATIASIHLEDRTAPPGSSAYVPTTYSTVDRTPPVTRSRPIMVANPFCRPPLAGEPSDNYSDDEENGPGAFPDTPCPTDHGSGRSRGIRRSARIHAQGSKSHEAKKPADNEYCTQKCLLGLVNGRELDPRCPNVAAHRAKSTSSRHPVTHTVWLKSLSEQLRRDLDDGVVKLEKEGSYGVLFKIIHLELGYTFVAKGTIAAYTGEIKHEAAIYDQLRPVQGLSIPVYLGSLDLRTVKRTYYYDHRVYIIYLMFLSWAGDRFQTLPTPEQKGKVMGRIQRCVRTLHKHGVVHRDLRLPNILYNAEARRIMIVDFGRAAVLQEARPALASRSANRQSRGPETDKKLKEPSNKERLRDWLELDIAYTTSMF</sequence>
<proteinExistence type="predicted"/>
<feature type="region of interest" description="Disordered" evidence="1">
    <location>
        <begin position="720"/>
        <end position="793"/>
    </location>
</feature>
<feature type="compositionally biased region" description="Basic and acidic residues" evidence="1">
    <location>
        <begin position="52"/>
        <end position="299"/>
    </location>
</feature>
<dbReference type="InterPro" id="IPR011009">
    <property type="entry name" value="Kinase-like_dom_sf"/>
</dbReference>
<name>A0A2C5Z3H1_9HYPO</name>
<keyword evidence="4" id="KW-1185">Reference proteome</keyword>
<dbReference type="OrthoDB" id="8905873at2759"/>
<feature type="region of interest" description="Disordered" evidence="1">
    <location>
        <begin position="506"/>
        <end position="532"/>
    </location>
</feature>
<dbReference type="PANTHER" id="PTHR34491:SF156">
    <property type="entry name" value="KINESIN MOTOR DOMAIN-CONTAINING PROTEIN"/>
    <property type="match status" value="1"/>
</dbReference>
<organism evidence="3 4">
    <name type="scientific">Ophiocordyceps australis</name>
    <dbReference type="NCBI Taxonomy" id="1399860"/>
    <lineage>
        <taxon>Eukaryota</taxon>
        <taxon>Fungi</taxon>
        <taxon>Dikarya</taxon>
        <taxon>Ascomycota</taxon>
        <taxon>Pezizomycotina</taxon>
        <taxon>Sordariomycetes</taxon>
        <taxon>Hypocreomycetidae</taxon>
        <taxon>Hypocreales</taxon>
        <taxon>Ophiocordycipitaceae</taxon>
        <taxon>Ophiocordyceps</taxon>
    </lineage>
</organism>
<feature type="compositionally biased region" description="Basic and acidic residues" evidence="1">
    <location>
        <begin position="21"/>
        <end position="46"/>
    </location>
</feature>
<dbReference type="GO" id="GO:0004672">
    <property type="term" value="F:protein kinase activity"/>
    <property type="evidence" value="ECO:0007669"/>
    <property type="project" value="InterPro"/>
</dbReference>
<evidence type="ECO:0000313" key="4">
    <source>
        <dbReference type="Proteomes" id="UP000224854"/>
    </source>
</evidence>
<dbReference type="PANTHER" id="PTHR34491">
    <property type="entry name" value="A-TYPE INCLUSION PROTEIN, PUTATIVE-RELATED"/>
    <property type="match status" value="1"/>
</dbReference>
<feature type="region of interest" description="Disordered" evidence="1">
    <location>
        <begin position="314"/>
        <end position="333"/>
    </location>
</feature>
<feature type="compositionally biased region" description="Basic and acidic residues" evidence="1">
    <location>
        <begin position="1042"/>
        <end position="1055"/>
    </location>
</feature>
<feature type="compositionally biased region" description="Polar residues" evidence="1">
    <location>
        <begin position="727"/>
        <end position="736"/>
    </location>
</feature>